<gene>
    <name evidence="1" type="ORF">SAMN02745119_00327</name>
</gene>
<name>A0A1T4K5R1_9BACT</name>
<accession>A0A1T4K5R1</accession>
<protein>
    <submittedName>
        <fullName evidence="1">Uncharacterized protein</fullName>
    </submittedName>
</protein>
<evidence type="ECO:0000313" key="2">
    <source>
        <dbReference type="Proteomes" id="UP000190102"/>
    </source>
</evidence>
<dbReference type="RefSeq" id="WP_078788622.1">
    <property type="nucleotide sequence ID" value="NZ_FUWR01000001.1"/>
</dbReference>
<dbReference type="STRING" id="115783.SAMN02745119_00327"/>
<evidence type="ECO:0000313" key="1">
    <source>
        <dbReference type="EMBL" id="SJZ37645.1"/>
    </source>
</evidence>
<sequence>MKSIDAKSFIIGILVTLLTVFAAGAAHDAFAPHEIQRLKQLASYMQDDGNLNMGNHRIIMLGSTIYDDGSQGGGLIIRGGANRVHLHGNPIIYDQPEFRQGTINIGSNLNLGSKKIIMQGSSIYDDGSQGGGLILRGGANRVHLHGSSIFYDNPDFRQTLTLNNDLNMGNKKIVMLGSSIFDDGSQGGGLQIHGGAHRIHTFGQMLPH</sequence>
<dbReference type="EMBL" id="FUWR01000001">
    <property type="protein sequence ID" value="SJZ37645.1"/>
    <property type="molecule type" value="Genomic_DNA"/>
</dbReference>
<dbReference type="Proteomes" id="UP000190102">
    <property type="component" value="Unassembled WGS sequence"/>
</dbReference>
<proteinExistence type="predicted"/>
<keyword evidence="2" id="KW-1185">Reference proteome</keyword>
<dbReference type="AlphaFoldDB" id="A0A1T4K5R1"/>
<reference evidence="2" key="1">
    <citation type="submission" date="2017-02" db="EMBL/GenBank/DDBJ databases">
        <authorList>
            <person name="Varghese N."/>
            <person name="Submissions S."/>
        </authorList>
    </citation>
    <scope>NUCLEOTIDE SEQUENCE [LARGE SCALE GENOMIC DNA]</scope>
    <source>
        <strain evidence="2">ATCC BAA-34</strain>
    </source>
</reference>
<organism evidence="1 2">
    <name type="scientific">Trichlorobacter thiogenes</name>
    <dbReference type="NCBI Taxonomy" id="115783"/>
    <lineage>
        <taxon>Bacteria</taxon>
        <taxon>Pseudomonadati</taxon>
        <taxon>Thermodesulfobacteriota</taxon>
        <taxon>Desulfuromonadia</taxon>
        <taxon>Geobacterales</taxon>
        <taxon>Geobacteraceae</taxon>
        <taxon>Trichlorobacter</taxon>
    </lineage>
</organism>
<dbReference type="OrthoDB" id="9823910at2"/>